<reference evidence="1 2" key="1">
    <citation type="submission" date="2019-01" db="EMBL/GenBank/DDBJ databases">
        <authorList>
            <person name="Ferrante I. M."/>
        </authorList>
    </citation>
    <scope>NUCLEOTIDE SEQUENCE [LARGE SCALE GENOMIC DNA]</scope>
    <source>
        <strain evidence="1 2">B856</strain>
    </source>
</reference>
<proteinExistence type="predicted"/>
<dbReference type="EMBL" id="CAACVS010000074">
    <property type="protein sequence ID" value="VEU35997.1"/>
    <property type="molecule type" value="Genomic_DNA"/>
</dbReference>
<dbReference type="AlphaFoldDB" id="A0A448Z1M5"/>
<organism evidence="1 2">
    <name type="scientific">Pseudo-nitzschia multistriata</name>
    <dbReference type="NCBI Taxonomy" id="183589"/>
    <lineage>
        <taxon>Eukaryota</taxon>
        <taxon>Sar</taxon>
        <taxon>Stramenopiles</taxon>
        <taxon>Ochrophyta</taxon>
        <taxon>Bacillariophyta</taxon>
        <taxon>Bacillariophyceae</taxon>
        <taxon>Bacillariophycidae</taxon>
        <taxon>Bacillariales</taxon>
        <taxon>Bacillariaceae</taxon>
        <taxon>Pseudo-nitzschia</taxon>
    </lineage>
</organism>
<evidence type="ECO:0000313" key="1">
    <source>
        <dbReference type="EMBL" id="VEU35997.1"/>
    </source>
</evidence>
<accession>A0A448Z1M5</accession>
<keyword evidence="2" id="KW-1185">Reference proteome</keyword>
<name>A0A448Z1M5_9STRA</name>
<gene>
    <name evidence="1" type="ORF">PSNMU_V1.4_AUG-EV-PASAV3_0027450</name>
</gene>
<dbReference type="Proteomes" id="UP000291116">
    <property type="component" value="Unassembled WGS sequence"/>
</dbReference>
<protein>
    <submittedName>
        <fullName evidence="1">Uncharacterized protein</fullName>
    </submittedName>
</protein>
<sequence>MFADSAFVDTLLVLLNGKDAWFEKKNTNRAHFPLSSGQQSCWQLQLPLGYVRKNTFYSIGIGFVQCSIRQALIFWTNN</sequence>
<evidence type="ECO:0000313" key="2">
    <source>
        <dbReference type="Proteomes" id="UP000291116"/>
    </source>
</evidence>